<evidence type="ECO:0000256" key="1">
    <source>
        <dbReference type="ARBA" id="ARBA00004141"/>
    </source>
</evidence>
<keyword evidence="9" id="KW-0902">Two-component regulatory system</keyword>
<feature type="transmembrane region" description="Helical" evidence="11">
    <location>
        <begin position="14"/>
        <end position="34"/>
    </location>
</feature>
<dbReference type="GO" id="GO:0000155">
    <property type="term" value="F:phosphorelay sensor kinase activity"/>
    <property type="evidence" value="ECO:0007669"/>
    <property type="project" value="TreeGrafter"/>
</dbReference>
<feature type="domain" description="Sensor protein KdpD transmembrane" evidence="12">
    <location>
        <begin position="18"/>
        <end position="125"/>
    </location>
</feature>
<feature type="transmembrane region" description="Helical" evidence="11">
    <location>
        <begin position="96"/>
        <end position="117"/>
    </location>
</feature>
<evidence type="ECO:0000313" key="14">
    <source>
        <dbReference type="Proteomes" id="UP000198828"/>
    </source>
</evidence>
<keyword evidence="5" id="KW-0547">Nucleotide-binding</keyword>
<evidence type="ECO:0000256" key="6">
    <source>
        <dbReference type="ARBA" id="ARBA00022777"/>
    </source>
</evidence>
<name>A0A1H3FBI9_9FIRM</name>
<evidence type="ECO:0000256" key="11">
    <source>
        <dbReference type="SAM" id="Phobius"/>
    </source>
</evidence>
<dbReference type="GO" id="GO:0005886">
    <property type="term" value="C:plasma membrane"/>
    <property type="evidence" value="ECO:0007669"/>
    <property type="project" value="TreeGrafter"/>
</dbReference>
<evidence type="ECO:0000256" key="3">
    <source>
        <dbReference type="ARBA" id="ARBA00022679"/>
    </source>
</evidence>
<keyword evidence="7" id="KW-0067">ATP-binding</keyword>
<keyword evidence="8 11" id="KW-1133">Transmembrane helix</keyword>
<accession>A0A1H3FBI9</accession>
<evidence type="ECO:0000256" key="9">
    <source>
        <dbReference type="ARBA" id="ARBA00023012"/>
    </source>
</evidence>
<dbReference type="PANTHER" id="PTHR45569:SF1">
    <property type="entry name" value="SENSOR PROTEIN KDPD"/>
    <property type="match status" value="1"/>
</dbReference>
<dbReference type="AlphaFoldDB" id="A0A1H3FBI9"/>
<protein>
    <recommendedName>
        <fullName evidence="12">Sensor protein KdpD transmembrane domain-containing protein</fullName>
    </recommendedName>
</protein>
<keyword evidence="6" id="KW-0418">Kinase</keyword>
<keyword evidence="4 11" id="KW-0812">Transmembrane</keyword>
<evidence type="ECO:0000313" key="13">
    <source>
        <dbReference type="EMBL" id="SDX88342.1"/>
    </source>
</evidence>
<dbReference type="InterPro" id="IPR038318">
    <property type="entry name" value="KdpD_sf"/>
</dbReference>
<evidence type="ECO:0000256" key="8">
    <source>
        <dbReference type="ARBA" id="ARBA00022989"/>
    </source>
</evidence>
<evidence type="ECO:0000256" key="4">
    <source>
        <dbReference type="ARBA" id="ARBA00022692"/>
    </source>
</evidence>
<gene>
    <name evidence="13" type="ORF">SAMN05660923_03105</name>
</gene>
<feature type="transmembrane region" description="Helical" evidence="11">
    <location>
        <begin position="64"/>
        <end position="81"/>
    </location>
</feature>
<evidence type="ECO:0000256" key="2">
    <source>
        <dbReference type="ARBA" id="ARBA00022553"/>
    </source>
</evidence>
<comment type="subcellular location">
    <subcellularLocation>
        <location evidence="1">Membrane</location>
        <topology evidence="1">Multi-pass membrane protein</topology>
    </subcellularLocation>
</comment>
<dbReference type="Gene3D" id="1.20.120.620">
    <property type="entry name" value="Backbone structure of the membrane domain of e. Coli histidine kinase receptor kdpd"/>
    <property type="match status" value="1"/>
</dbReference>
<dbReference type="Pfam" id="PF13493">
    <property type="entry name" value="DUF4118"/>
    <property type="match status" value="1"/>
</dbReference>
<feature type="transmembrane region" description="Helical" evidence="11">
    <location>
        <begin position="40"/>
        <end position="57"/>
    </location>
</feature>
<keyword evidence="2" id="KW-0597">Phosphoprotein</keyword>
<reference evidence="13 14" key="1">
    <citation type="submission" date="2016-10" db="EMBL/GenBank/DDBJ databases">
        <authorList>
            <person name="de Groot N.N."/>
        </authorList>
    </citation>
    <scope>NUCLEOTIDE SEQUENCE [LARGE SCALE GENOMIC DNA]</scope>
    <source>
        <strain evidence="13 14">DSM 23310</strain>
    </source>
</reference>
<dbReference type="Proteomes" id="UP000198828">
    <property type="component" value="Unassembled WGS sequence"/>
</dbReference>
<keyword evidence="14" id="KW-1185">Reference proteome</keyword>
<keyword evidence="10 11" id="KW-0472">Membrane</keyword>
<dbReference type="PANTHER" id="PTHR45569">
    <property type="entry name" value="SENSOR PROTEIN KDPD"/>
    <property type="match status" value="1"/>
</dbReference>
<keyword evidence="3" id="KW-0808">Transferase</keyword>
<dbReference type="InterPro" id="IPR025201">
    <property type="entry name" value="KdpD_TM"/>
</dbReference>
<dbReference type="InterPro" id="IPR052023">
    <property type="entry name" value="Histidine_kinase_KdpD"/>
</dbReference>
<dbReference type="RefSeq" id="WP_093755228.1">
    <property type="nucleotide sequence ID" value="NZ_FNNG01000030.1"/>
</dbReference>
<sequence length="164" mass="18588">MKKNLLSKITINKILYGLAIVLTLNFGTTILLLLLQKLGFTEVNIVVIYILSVLITARYTRGYSYGIMASFLSMLSFNFFFTDPLYTFKVNESTNIITLVVMLLSSIFTSALASKLIRSKELANKREKQSHILYKITSSLAKTSEIPVQKHINVVSPQLPYHLY</sequence>
<evidence type="ECO:0000256" key="10">
    <source>
        <dbReference type="ARBA" id="ARBA00023136"/>
    </source>
</evidence>
<dbReference type="EMBL" id="FNNG01000030">
    <property type="protein sequence ID" value="SDX88342.1"/>
    <property type="molecule type" value="Genomic_DNA"/>
</dbReference>
<evidence type="ECO:0000259" key="12">
    <source>
        <dbReference type="Pfam" id="PF13493"/>
    </source>
</evidence>
<dbReference type="OrthoDB" id="9806130at2"/>
<proteinExistence type="predicted"/>
<dbReference type="GO" id="GO:0005524">
    <property type="term" value="F:ATP binding"/>
    <property type="evidence" value="ECO:0007669"/>
    <property type="project" value="UniProtKB-KW"/>
</dbReference>
<evidence type="ECO:0000256" key="7">
    <source>
        <dbReference type="ARBA" id="ARBA00022840"/>
    </source>
</evidence>
<organism evidence="13 14">
    <name type="scientific">Tepidimicrobium xylanilyticum</name>
    <dbReference type="NCBI Taxonomy" id="1123352"/>
    <lineage>
        <taxon>Bacteria</taxon>
        <taxon>Bacillati</taxon>
        <taxon>Bacillota</taxon>
        <taxon>Tissierellia</taxon>
        <taxon>Tissierellales</taxon>
        <taxon>Tepidimicrobiaceae</taxon>
        <taxon>Tepidimicrobium</taxon>
    </lineage>
</organism>
<evidence type="ECO:0000256" key="5">
    <source>
        <dbReference type="ARBA" id="ARBA00022741"/>
    </source>
</evidence>